<dbReference type="InterPro" id="IPR005119">
    <property type="entry name" value="LysR_subst-bd"/>
</dbReference>
<dbReference type="Pfam" id="PF00126">
    <property type="entry name" value="HTH_1"/>
    <property type="match status" value="1"/>
</dbReference>
<dbReference type="PANTHER" id="PTHR30126">
    <property type="entry name" value="HTH-TYPE TRANSCRIPTIONAL REGULATOR"/>
    <property type="match status" value="1"/>
</dbReference>
<evidence type="ECO:0000256" key="4">
    <source>
        <dbReference type="ARBA" id="ARBA00023163"/>
    </source>
</evidence>
<dbReference type="RefSeq" id="WP_271883785.1">
    <property type="nucleotide sequence ID" value="NZ_CP067136.1"/>
</dbReference>
<evidence type="ECO:0000259" key="5">
    <source>
        <dbReference type="PROSITE" id="PS50931"/>
    </source>
</evidence>
<dbReference type="PROSITE" id="PS50931">
    <property type="entry name" value="HTH_LYSR"/>
    <property type="match status" value="1"/>
</dbReference>
<comment type="similarity">
    <text evidence="1">Belongs to the LysR transcriptional regulatory family.</text>
</comment>
<organism evidence="6 7">
    <name type="scientific">Paracoccus fistulariae</name>
    <dbReference type="NCBI Taxonomy" id="658446"/>
    <lineage>
        <taxon>Bacteria</taxon>
        <taxon>Pseudomonadati</taxon>
        <taxon>Pseudomonadota</taxon>
        <taxon>Alphaproteobacteria</taxon>
        <taxon>Rhodobacterales</taxon>
        <taxon>Paracoccaceae</taxon>
        <taxon>Paracoccus</taxon>
    </lineage>
</organism>
<keyword evidence="2" id="KW-0805">Transcription regulation</keyword>
<dbReference type="InterPro" id="IPR036388">
    <property type="entry name" value="WH-like_DNA-bd_sf"/>
</dbReference>
<dbReference type="EMBL" id="CP067136">
    <property type="protein sequence ID" value="WCR06988.1"/>
    <property type="molecule type" value="Genomic_DNA"/>
</dbReference>
<evidence type="ECO:0000256" key="2">
    <source>
        <dbReference type="ARBA" id="ARBA00023015"/>
    </source>
</evidence>
<proteinExistence type="inferred from homology"/>
<dbReference type="Gene3D" id="3.40.190.10">
    <property type="entry name" value="Periplasmic binding protein-like II"/>
    <property type="match status" value="2"/>
</dbReference>
<gene>
    <name evidence="6" type="ORF">JHX87_16215</name>
</gene>
<dbReference type="SUPFAM" id="SSF53850">
    <property type="entry name" value="Periplasmic binding protein-like II"/>
    <property type="match status" value="1"/>
</dbReference>
<name>A0ABY7SJ21_9RHOB</name>
<keyword evidence="4" id="KW-0804">Transcription</keyword>
<evidence type="ECO:0000256" key="1">
    <source>
        <dbReference type="ARBA" id="ARBA00009437"/>
    </source>
</evidence>
<evidence type="ECO:0000313" key="6">
    <source>
        <dbReference type="EMBL" id="WCR06988.1"/>
    </source>
</evidence>
<protein>
    <submittedName>
        <fullName evidence="6">LysR family transcriptional regulator</fullName>
    </submittedName>
</protein>
<evidence type="ECO:0000256" key="3">
    <source>
        <dbReference type="ARBA" id="ARBA00023125"/>
    </source>
</evidence>
<dbReference type="PANTHER" id="PTHR30126:SF98">
    <property type="entry name" value="HTH-TYPE TRANSCRIPTIONAL ACTIVATOR BAUR"/>
    <property type="match status" value="1"/>
</dbReference>
<dbReference type="Gene3D" id="1.10.10.10">
    <property type="entry name" value="Winged helix-like DNA-binding domain superfamily/Winged helix DNA-binding domain"/>
    <property type="match status" value="1"/>
</dbReference>
<dbReference type="SUPFAM" id="SSF46785">
    <property type="entry name" value="Winged helix' DNA-binding domain"/>
    <property type="match status" value="1"/>
</dbReference>
<dbReference type="InterPro" id="IPR000847">
    <property type="entry name" value="LysR_HTH_N"/>
</dbReference>
<keyword evidence="7" id="KW-1185">Reference proteome</keyword>
<accession>A0ABY7SJ21</accession>
<evidence type="ECO:0000313" key="7">
    <source>
        <dbReference type="Proteomes" id="UP001219349"/>
    </source>
</evidence>
<sequence length="301" mass="34026">MLKQVRDADIHLLRVFVAVAESGGFAAAQDRLNVAASTISTQISNLETRLGFRLCDRGRAGFALTNQGEIVLTSTYKLLRDLGEFVSTVEAAQEDLVGVIRIYLIDNILSHPEFRLADALRTLRTEHPFLHFEIRQMAPGRIDVALMKREADIAVGWFNTVMPSLKYEQLFRERHKIYCGRGHPLFDLAPDGVDPLVLEQSDWVSRAYDLPQTIHFAHPPVTTVTAHYMEGVAYFLLAGTHVGYLPDHVAAKWVEKDELRAILPDRYVHELPMSVAAREDIARERRVHTVRQAILEAHRSA</sequence>
<dbReference type="InterPro" id="IPR036390">
    <property type="entry name" value="WH_DNA-bd_sf"/>
</dbReference>
<keyword evidence="3" id="KW-0238">DNA-binding</keyword>
<reference evidence="6 7" key="1">
    <citation type="submission" date="2021-01" db="EMBL/GenBank/DDBJ databases">
        <title>Biogeographic distribution of Paracoccus.</title>
        <authorList>
            <person name="Hollensteiner J."/>
            <person name="Leineberger J."/>
            <person name="Brinkhoff T."/>
            <person name="Daniel R."/>
        </authorList>
    </citation>
    <scope>NUCLEOTIDE SEQUENCE [LARGE SCALE GENOMIC DNA]</scope>
    <source>
        <strain evidence="6 7">KCTC 22803</strain>
    </source>
</reference>
<dbReference type="Proteomes" id="UP001219349">
    <property type="component" value="Chromosome"/>
</dbReference>
<dbReference type="Pfam" id="PF03466">
    <property type="entry name" value="LysR_substrate"/>
    <property type="match status" value="1"/>
</dbReference>
<feature type="domain" description="HTH lysR-type" evidence="5">
    <location>
        <begin position="9"/>
        <end position="65"/>
    </location>
</feature>